<dbReference type="OrthoDB" id="7350221at2"/>
<evidence type="ECO:0000259" key="2">
    <source>
        <dbReference type="Pfam" id="PF20066"/>
    </source>
</evidence>
<sequence length="148" mass="15902">MRDLTPVPTLSALKDQARRLRARLESQGGPISHSQALELVAAQHGFADWNTLHAAAGNRPGIDRLTPGARVTGAYLGQPFTARVVGVQTLTSAAGLLRVSLDLDEAVDVVSFDSFSAFRKRVNGVIGEDGQSREKTSNGRPQLQLSWL</sequence>
<dbReference type="RefSeq" id="WP_110034239.1">
    <property type="nucleotide sequence ID" value="NZ_QGTR01000007.1"/>
</dbReference>
<dbReference type="EMBL" id="QGTR01000007">
    <property type="protein sequence ID" value="PWV97170.1"/>
    <property type="molecule type" value="Genomic_DNA"/>
</dbReference>
<evidence type="ECO:0000313" key="3">
    <source>
        <dbReference type="EMBL" id="PWV97170.1"/>
    </source>
</evidence>
<feature type="domain" description="Glyoxalase-related protein" evidence="2">
    <location>
        <begin position="5"/>
        <end position="147"/>
    </location>
</feature>
<feature type="compositionally biased region" description="Polar residues" evidence="1">
    <location>
        <begin position="138"/>
        <end position="148"/>
    </location>
</feature>
<accession>A0A317PD36</accession>
<reference evidence="3 4" key="1">
    <citation type="submission" date="2018-05" db="EMBL/GenBank/DDBJ databases">
        <title>Genomic Encyclopedia of Type Strains, Phase IV (KMG-IV): sequencing the most valuable type-strain genomes for metagenomic binning, comparative biology and taxonomic classification.</title>
        <authorList>
            <person name="Goeker M."/>
        </authorList>
    </citation>
    <scope>NUCLEOTIDE SEQUENCE [LARGE SCALE GENOMIC DNA]</scope>
    <source>
        <strain evidence="3 4">DSM 16791</strain>
    </source>
</reference>
<evidence type="ECO:0000313" key="4">
    <source>
        <dbReference type="Proteomes" id="UP000246352"/>
    </source>
</evidence>
<gene>
    <name evidence="3" type="ORF">DFR52_10782</name>
</gene>
<dbReference type="InterPro" id="IPR045517">
    <property type="entry name" value="Glyoxalase_8"/>
</dbReference>
<protein>
    <recommendedName>
        <fullName evidence="2">Glyoxalase-related protein domain-containing protein</fullName>
    </recommendedName>
</protein>
<name>A0A317PD36_9HYPH</name>
<evidence type="ECO:0000256" key="1">
    <source>
        <dbReference type="SAM" id="MobiDB-lite"/>
    </source>
</evidence>
<dbReference type="AlphaFoldDB" id="A0A317PD36"/>
<comment type="caution">
    <text evidence="3">The sequence shown here is derived from an EMBL/GenBank/DDBJ whole genome shotgun (WGS) entry which is preliminary data.</text>
</comment>
<organism evidence="3 4">
    <name type="scientific">Hoeflea marina</name>
    <dbReference type="NCBI Taxonomy" id="274592"/>
    <lineage>
        <taxon>Bacteria</taxon>
        <taxon>Pseudomonadati</taxon>
        <taxon>Pseudomonadota</taxon>
        <taxon>Alphaproteobacteria</taxon>
        <taxon>Hyphomicrobiales</taxon>
        <taxon>Rhizobiaceae</taxon>
        <taxon>Hoeflea</taxon>
    </lineage>
</organism>
<dbReference type="Pfam" id="PF20066">
    <property type="entry name" value="Glyoxalase_8"/>
    <property type="match status" value="1"/>
</dbReference>
<proteinExistence type="predicted"/>
<feature type="region of interest" description="Disordered" evidence="1">
    <location>
        <begin position="128"/>
        <end position="148"/>
    </location>
</feature>
<dbReference type="Proteomes" id="UP000246352">
    <property type="component" value="Unassembled WGS sequence"/>
</dbReference>
<keyword evidence="4" id="KW-1185">Reference proteome</keyword>